<dbReference type="InterPro" id="IPR042301">
    <property type="entry name" value="GH115_sf"/>
</dbReference>
<reference evidence="2 3" key="1">
    <citation type="journal article" date="2012" name="Eukaryot. Cell">
        <title>Genome sequence of the fungus Glarea lozoyensis: the first genome sequence of a species from the Helotiaceae family.</title>
        <authorList>
            <person name="Youssar L."/>
            <person name="Gruening B.A."/>
            <person name="Erxleben A."/>
            <person name="Guenther S."/>
            <person name="Huettel W."/>
        </authorList>
    </citation>
    <scope>NUCLEOTIDE SEQUENCE [LARGE SCALE GENOMIC DNA]</scope>
    <source>
        <strain evidence="3">ATCC 74030 / MF5533</strain>
    </source>
</reference>
<feature type="domain" description="Gylcosyl hydrolase 115 C-terminal" evidence="1">
    <location>
        <begin position="215"/>
        <end position="317"/>
    </location>
</feature>
<dbReference type="InterPro" id="IPR041437">
    <property type="entry name" value="GH115_C"/>
</dbReference>
<dbReference type="Pfam" id="PF15979">
    <property type="entry name" value="Glyco_hydro_115"/>
    <property type="match status" value="1"/>
</dbReference>
<dbReference type="PANTHER" id="PTHR37842">
    <property type="match status" value="1"/>
</dbReference>
<protein>
    <recommendedName>
        <fullName evidence="1">Gylcosyl hydrolase 115 C-terminal domain-containing protein</fullName>
    </recommendedName>
</protein>
<dbReference type="HOGENOM" id="CLU_871695_0_0_1"/>
<organism evidence="2 3">
    <name type="scientific">Glarea lozoyensis (strain ATCC 74030 / MF5533)</name>
    <dbReference type="NCBI Taxonomy" id="1104152"/>
    <lineage>
        <taxon>Eukaryota</taxon>
        <taxon>Fungi</taxon>
        <taxon>Dikarya</taxon>
        <taxon>Ascomycota</taxon>
        <taxon>Pezizomycotina</taxon>
        <taxon>Leotiomycetes</taxon>
        <taxon>Helotiales</taxon>
        <taxon>Helotiaceae</taxon>
        <taxon>Glarea</taxon>
    </lineage>
</organism>
<dbReference type="InParanoid" id="H0EMJ0"/>
<dbReference type="InterPro" id="IPR031924">
    <property type="entry name" value="GH115"/>
</dbReference>
<comment type="caution">
    <text evidence="2">The sequence shown here is derived from an EMBL/GenBank/DDBJ whole genome shotgun (WGS) entry which is preliminary data.</text>
</comment>
<evidence type="ECO:0000313" key="2">
    <source>
        <dbReference type="EMBL" id="EHL00330.1"/>
    </source>
</evidence>
<name>H0EMJ0_GLAL7</name>
<proteinExistence type="predicted"/>
<sequence length="319" mass="35116">MWCLYKEVGGYYQDGLKAPDDITLLWSDDNNGNMQRLPLPSEVNRQAGAGVYYHFDYVGDPRNYKWINTISLEKTWEQMHLTYERGARQIWIVNVGDLKPLYGEPKSTQTWLSKWATREFGSAVSDATASVVDRYGINSTATFKVESDTWIIATPSSGTLKAPGDTSDQRVLITIDWEKAPTGATTPKIKITAGTTVSTISLPIDSTQVPSTFHGHIESDKTIAIEPEHYTTSTSSSTASYMTIPMYGRTLSGLTLSPLSISTQTPPSSPRLTYNIYIFTPGTATITIHLSPSLNTDTSRPLAYAIAIDDAAPTKLNQN</sequence>
<dbReference type="EMBL" id="AGUE01000089">
    <property type="protein sequence ID" value="EHL00330.1"/>
    <property type="molecule type" value="Genomic_DNA"/>
</dbReference>
<dbReference type="Gene3D" id="2.60.120.1620">
    <property type="match status" value="1"/>
</dbReference>
<gene>
    <name evidence="2" type="ORF">M7I_3827</name>
</gene>
<dbReference type="Pfam" id="PF17829">
    <property type="entry name" value="GH115_C"/>
    <property type="match status" value="1"/>
</dbReference>
<dbReference type="PANTHER" id="PTHR37842:SF2">
    <property type="entry name" value="GYLCOSYL HYDROLASE 115 C-TERMINAL DOMAIN-CONTAINING PROTEIN"/>
    <property type="match status" value="1"/>
</dbReference>
<dbReference type="Proteomes" id="UP000005446">
    <property type="component" value="Unassembled WGS sequence"/>
</dbReference>
<keyword evidence="3" id="KW-1185">Reference proteome</keyword>
<evidence type="ECO:0000259" key="1">
    <source>
        <dbReference type="Pfam" id="PF17829"/>
    </source>
</evidence>
<evidence type="ECO:0000313" key="3">
    <source>
        <dbReference type="Proteomes" id="UP000005446"/>
    </source>
</evidence>
<dbReference type="OrthoDB" id="4849794at2759"/>
<accession>H0EMJ0</accession>
<dbReference type="AlphaFoldDB" id="H0EMJ0"/>
<dbReference type="Gene3D" id="3.20.20.520">
    <property type="entry name" value="Glycosyl hydrolase family 115"/>
    <property type="match status" value="1"/>
</dbReference>